<dbReference type="AlphaFoldDB" id="A0AAN9Y2A9"/>
<dbReference type="SUPFAM" id="SSF54565">
    <property type="entry name" value="Ribosomal protein S16"/>
    <property type="match status" value="1"/>
</dbReference>
<proteinExistence type="inferred from homology"/>
<evidence type="ECO:0000256" key="1">
    <source>
        <dbReference type="ARBA" id="ARBA00004173"/>
    </source>
</evidence>
<comment type="subcellular location">
    <subcellularLocation>
        <location evidence="1">Mitochondrion</location>
    </subcellularLocation>
</comment>
<feature type="region of interest" description="Disordered" evidence="8">
    <location>
        <begin position="131"/>
        <end position="173"/>
    </location>
</feature>
<evidence type="ECO:0000313" key="10">
    <source>
        <dbReference type="Proteomes" id="UP001367676"/>
    </source>
</evidence>
<comment type="caution">
    <text evidence="9">The sequence shown here is derived from an EMBL/GenBank/DDBJ whole genome shotgun (WGS) entry which is preliminary data.</text>
</comment>
<dbReference type="GO" id="GO:0003735">
    <property type="term" value="F:structural constituent of ribosome"/>
    <property type="evidence" value="ECO:0007669"/>
    <property type="project" value="InterPro"/>
</dbReference>
<evidence type="ECO:0000256" key="2">
    <source>
        <dbReference type="ARBA" id="ARBA00006668"/>
    </source>
</evidence>
<sequence>MVRRFVKRISIQPAAGGGVHFPLAEKSIRLARYGCTNRPFYHIVVNMKKRHQHERPIEQLGTFDPLPNQHNEVLVSLNIERMRYWLSHRTTVSKPVSVLLGLSGFLPIHPNTYITAWKNRQSELQFEAETLEENKSLKSDENKFEDNEENKSADVEENKSKDSDAITKPSNESNSLIDWSGPIVELMNKPLIPLPSFDNPIDIAEDNPFDAVERQVNENELLDILNINLSFNNDYKSENAINDVSEEMIVECAETISNGGNHLNKDCWDDDVSIESPKNCENDALPLDSSLIADLSDLSDFKEMIQSRISCCMNQALHSDQLGKSSATSSSSENDNLVYSFQTQNDSFILRSDELKDSDLLKSVEGEFEDLQSIKLNWDEYVMSSSDEENDKLVLEPPKMSNLSKKSSSKPTPKVKEVRAPLICQDPNIRIKKLNATSKQGPLKAIVPVSGIKKMDDRKSAQMNTNVKIMTSSKLKVTTTNQSKLKKWSSPVATSTPQNSKMSSPSFIRRSLVSNPSPASFIQKQNHTFSHPPSPDSTTDLKALSRSISVSRITPKNQSKNVSSNLVSSSTKDSFKFMLKASKDVRK</sequence>
<protein>
    <recommendedName>
        <fullName evidence="6">Small ribosomal subunit protein bS16m</fullName>
    </recommendedName>
    <alternativeName>
        <fullName evidence="7">28S ribosomal protein S16, mitochondrial</fullName>
    </alternativeName>
</protein>
<feature type="compositionally biased region" description="Polar residues" evidence="8">
    <location>
        <begin position="491"/>
        <end position="505"/>
    </location>
</feature>
<feature type="compositionally biased region" description="Basic and acidic residues" evidence="8">
    <location>
        <begin position="132"/>
        <end position="165"/>
    </location>
</feature>
<dbReference type="Pfam" id="PF00886">
    <property type="entry name" value="Ribosomal_S16"/>
    <property type="match status" value="1"/>
</dbReference>
<keyword evidence="5" id="KW-0687">Ribonucleoprotein</keyword>
<feature type="compositionally biased region" description="Low complexity" evidence="8">
    <location>
        <begin position="556"/>
        <end position="571"/>
    </location>
</feature>
<gene>
    <name evidence="9" type="ORF">V9T40_001139</name>
</gene>
<dbReference type="GO" id="GO:0005743">
    <property type="term" value="C:mitochondrial inner membrane"/>
    <property type="evidence" value="ECO:0007669"/>
    <property type="project" value="UniProtKB-ARBA"/>
</dbReference>
<accession>A0AAN9Y2A9</accession>
<dbReference type="Gene3D" id="3.30.1320.10">
    <property type="match status" value="1"/>
</dbReference>
<dbReference type="InterPro" id="IPR000307">
    <property type="entry name" value="Ribosomal_bS16"/>
</dbReference>
<reference evidence="9 10" key="1">
    <citation type="submission" date="2024-03" db="EMBL/GenBank/DDBJ databases">
        <title>Adaptation during the transition from Ophiocordyceps entomopathogen to insect associate is accompanied by gene loss and intensified selection.</title>
        <authorList>
            <person name="Ward C.M."/>
            <person name="Onetto C.A."/>
            <person name="Borneman A.R."/>
        </authorList>
    </citation>
    <scope>NUCLEOTIDE SEQUENCE [LARGE SCALE GENOMIC DNA]</scope>
    <source>
        <strain evidence="9">AWRI1</strain>
        <tissue evidence="9">Single Adult Female</tissue>
    </source>
</reference>
<keyword evidence="10" id="KW-1185">Reference proteome</keyword>
<dbReference type="GO" id="GO:0005763">
    <property type="term" value="C:mitochondrial small ribosomal subunit"/>
    <property type="evidence" value="ECO:0007669"/>
    <property type="project" value="TreeGrafter"/>
</dbReference>
<feature type="region of interest" description="Disordered" evidence="8">
    <location>
        <begin position="478"/>
        <end position="505"/>
    </location>
</feature>
<dbReference type="PANTHER" id="PTHR12919:SF20">
    <property type="entry name" value="SMALL RIBOSOMAL SUBUNIT PROTEIN BS16M"/>
    <property type="match status" value="1"/>
</dbReference>
<dbReference type="NCBIfam" id="TIGR00002">
    <property type="entry name" value="S16"/>
    <property type="match status" value="1"/>
</dbReference>
<organism evidence="9 10">
    <name type="scientific">Parthenolecanium corni</name>
    <dbReference type="NCBI Taxonomy" id="536013"/>
    <lineage>
        <taxon>Eukaryota</taxon>
        <taxon>Metazoa</taxon>
        <taxon>Ecdysozoa</taxon>
        <taxon>Arthropoda</taxon>
        <taxon>Hexapoda</taxon>
        <taxon>Insecta</taxon>
        <taxon>Pterygota</taxon>
        <taxon>Neoptera</taxon>
        <taxon>Paraneoptera</taxon>
        <taxon>Hemiptera</taxon>
        <taxon>Sternorrhyncha</taxon>
        <taxon>Coccoidea</taxon>
        <taxon>Coccidae</taxon>
        <taxon>Parthenolecanium</taxon>
    </lineage>
</organism>
<keyword evidence="4" id="KW-0496">Mitochondrion</keyword>
<evidence type="ECO:0000313" key="9">
    <source>
        <dbReference type="EMBL" id="KAK7580510.1"/>
    </source>
</evidence>
<feature type="compositionally biased region" description="Polar residues" evidence="8">
    <location>
        <begin position="517"/>
        <end position="555"/>
    </location>
</feature>
<name>A0AAN9Y2A9_9HEMI</name>
<evidence type="ECO:0000256" key="6">
    <source>
        <dbReference type="ARBA" id="ARBA00035263"/>
    </source>
</evidence>
<dbReference type="Proteomes" id="UP001367676">
    <property type="component" value="Unassembled WGS sequence"/>
</dbReference>
<dbReference type="FunFam" id="3.30.1320.10:FF:000004">
    <property type="entry name" value="28S ribosomal protein S16, mitochondrial"/>
    <property type="match status" value="1"/>
</dbReference>
<dbReference type="InterPro" id="IPR023803">
    <property type="entry name" value="Ribosomal_bS16_dom_sf"/>
</dbReference>
<dbReference type="PANTHER" id="PTHR12919">
    <property type="entry name" value="30S RIBOSOMAL PROTEIN S16"/>
    <property type="match status" value="1"/>
</dbReference>
<keyword evidence="3" id="KW-0689">Ribosomal protein</keyword>
<dbReference type="GO" id="GO:0032543">
    <property type="term" value="P:mitochondrial translation"/>
    <property type="evidence" value="ECO:0007669"/>
    <property type="project" value="TreeGrafter"/>
</dbReference>
<evidence type="ECO:0000256" key="8">
    <source>
        <dbReference type="SAM" id="MobiDB-lite"/>
    </source>
</evidence>
<evidence type="ECO:0000256" key="3">
    <source>
        <dbReference type="ARBA" id="ARBA00022980"/>
    </source>
</evidence>
<evidence type="ECO:0000256" key="7">
    <source>
        <dbReference type="ARBA" id="ARBA00035438"/>
    </source>
</evidence>
<comment type="similarity">
    <text evidence="2">Belongs to the bacterial ribosomal protein bS16 family.</text>
</comment>
<evidence type="ECO:0000256" key="5">
    <source>
        <dbReference type="ARBA" id="ARBA00023274"/>
    </source>
</evidence>
<evidence type="ECO:0000256" key="4">
    <source>
        <dbReference type="ARBA" id="ARBA00023128"/>
    </source>
</evidence>
<feature type="region of interest" description="Disordered" evidence="8">
    <location>
        <begin position="517"/>
        <end position="571"/>
    </location>
</feature>
<dbReference type="EMBL" id="JBBCAQ010000034">
    <property type="protein sequence ID" value="KAK7580510.1"/>
    <property type="molecule type" value="Genomic_DNA"/>
</dbReference>